<reference evidence="2 3" key="1">
    <citation type="submission" date="2016-10" db="EMBL/GenBank/DDBJ databases">
        <authorList>
            <person name="Varghese N."/>
            <person name="Submissions S."/>
        </authorList>
    </citation>
    <scope>NUCLEOTIDE SEQUENCE [LARGE SCALE GENOMIC DNA]</scope>
    <source>
        <strain evidence="2 3">CGMCC 4.3529</strain>
    </source>
</reference>
<sequence length="35" mass="3844">MEDAHDTEPEQEAQEPEPVHDANGVPHWPGVGPQL</sequence>
<dbReference type="EMBL" id="FOME01000013">
    <property type="protein sequence ID" value="SFE67531.1"/>
    <property type="molecule type" value="Genomic_DNA"/>
</dbReference>
<organism evidence="2 3">
    <name type="scientific">Saccharopolyspora kobensis</name>
    <dbReference type="NCBI Taxonomy" id="146035"/>
    <lineage>
        <taxon>Bacteria</taxon>
        <taxon>Bacillati</taxon>
        <taxon>Actinomycetota</taxon>
        <taxon>Actinomycetes</taxon>
        <taxon>Pseudonocardiales</taxon>
        <taxon>Pseudonocardiaceae</taxon>
        <taxon>Saccharopolyspora</taxon>
    </lineage>
</organism>
<dbReference type="Proteomes" id="UP000199690">
    <property type="component" value="Unassembled WGS sequence"/>
</dbReference>
<name>A0ABY1E4E7_9PSEU</name>
<feature type="region of interest" description="Disordered" evidence="1">
    <location>
        <begin position="1"/>
        <end position="35"/>
    </location>
</feature>
<proteinExistence type="predicted"/>
<evidence type="ECO:0000313" key="2">
    <source>
        <dbReference type="EMBL" id="SFE67531.1"/>
    </source>
</evidence>
<gene>
    <name evidence="2" type="ORF">SAMN05216506_113128</name>
</gene>
<keyword evidence="3" id="KW-1185">Reference proteome</keyword>
<comment type="caution">
    <text evidence="2">The sequence shown here is derived from an EMBL/GenBank/DDBJ whole genome shotgun (WGS) entry which is preliminary data.</text>
</comment>
<accession>A0ABY1E4E7</accession>
<evidence type="ECO:0000256" key="1">
    <source>
        <dbReference type="SAM" id="MobiDB-lite"/>
    </source>
</evidence>
<evidence type="ECO:0000313" key="3">
    <source>
        <dbReference type="Proteomes" id="UP000199690"/>
    </source>
</evidence>
<protein>
    <submittedName>
        <fullName evidence="2">Uncharacterized protein</fullName>
    </submittedName>
</protein>